<evidence type="ECO:0000313" key="3">
    <source>
        <dbReference type="Proteomes" id="UP000822688"/>
    </source>
</evidence>
<sequence>MEGRRMTTRSSRRATPLPVSPIKQAVLANVIGAGKTTAKRSTRKVLADKTNATPGSGLAPSKSPKKSAVAVAQVKDDAPSTPCQKMRSIEQTPGTPVMKGEDLLRSLVHSNLSIVQTPNGPASQNPEAETPQFGVPLSPYQDKEDEPEAVAEVTAPSAHVAEAEPEVIEASPQVNVTPVSERLSSAWVGLDVDEVTEMGDDDDSDCSVLVNVSSPGLHLVASPAPASIHPSTPKTADFKWQRRDLQKVKESDGECGFNYYDDGAEDYEEYDEDFEQVVDCDEICQGISRIKVAEGLPEHKGRHIRFNYNSDDEIDVEEVDVLRLRGLPTPMGKHLRFPEDKDE</sequence>
<name>A0A8T0HE37_CERPU</name>
<feature type="region of interest" description="Disordered" evidence="1">
    <location>
        <begin position="34"/>
        <end position="98"/>
    </location>
</feature>
<gene>
    <name evidence="2" type="ORF">KC19_6G052200</name>
</gene>
<dbReference type="PANTHER" id="PTHR47512:SF3">
    <property type="entry name" value="CHALCONE-FLAVONONE ISOMERASE FAMILY PROTEIN"/>
    <property type="match status" value="1"/>
</dbReference>
<keyword evidence="3" id="KW-1185">Reference proteome</keyword>
<comment type="caution">
    <text evidence="2">The sequence shown here is derived from an EMBL/GenBank/DDBJ whole genome shotgun (WGS) entry which is preliminary data.</text>
</comment>
<evidence type="ECO:0000313" key="2">
    <source>
        <dbReference type="EMBL" id="KAG0568927.1"/>
    </source>
</evidence>
<dbReference type="EMBL" id="CM026427">
    <property type="protein sequence ID" value="KAG0568927.1"/>
    <property type="molecule type" value="Genomic_DNA"/>
</dbReference>
<feature type="compositionally biased region" description="Basic residues" evidence="1">
    <location>
        <begin position="1"/>
        <end position="12"/>
    </location>
</feature>
<feature type="region of interest" description="Disordered" evidence="1">
    <location>
        <begin position="115"/>
        <end position="156"/>
    </location>
</feature>
<dbReference type="PANTHER" id="PTHR47512">
    <property type="entry name" value="EXPRESSED PROTEIN"/>
    <property type="match status" value="1"/>
</dbReference>
<dbReference type="AlphaFoldDB" id="A0A8T0HE37"/>
<accession>A0A8T0HE37</accession>
<protein>
    <submittedName>
        <fullName evidence="2">Uncharacterized protein</fullName>
    </submittedName>
</protein>
<reference evidence="2 3" key="1">
    <citation type="submission" date="2020-06" db="EMBL/GenBank/DDBJ databases">
        <title>WGS assembly of Ceratodon purpureus strain R40.</title>
        <authorList>
            <person name="Carey S.B."/>
            <person name="Jenkins J."/>
            <person name="Shu S."/>
            <person name="Lovell J.T."/>
            <person name="Sreedasyam A."/>
            <person name="Maumus F."/>
            <person name="Tiley G.P."/>
            <person name="Fernandez-Pozo N."/>
            <person name="Barry K."/>
            <person name="Chen C."/>
            <person name="Wang M."/>
            <person name="Lipzen A."/>
            <person name="Daum C."/>
            <person name="Saski C.A."/>
            <person name="Payton A.C."/>
            <person name="Mcbreen J.C."/>
            <person name="Conrad R.E."/>
            <person name="Kollar L.M."/>
            <person name="Olsson S."/>
            <person name="Huttunen S."/>
            <person name="Landis J.B."/>
            <person name="Wickett N.J."/>
            <person name="Johnson M.G."/>
            <person name="Rensing S.A."/>
            <person name="Grimwood J."/>
            <person name="Schmutz J."/>
            <person name="Mcdaniel S.F."/>
        </authorList>
    </citation>
    <scope>NUCLEOTIDE SEQUENCE [LARGE SCALE GENOMIC DNA]</scope>
    <source>
        <strain evidence="2 3">R40</strain>
    </source>
</reference>
<dbReference type="Proteomes" id="UP000822688">
    <property type="component" value="Chromosome 6"/>
</dbReference>
<proteinExistence type="predicted"/>
<feature type="region of interest" description="Disordered" evidence="1">
    <location>
        <begin position="1"/>
        <end position="20"/>
    </location>
</feature>
<evidence type="ECO:0000256" key="1">
    <source>
        <dbReference type="SAM" id="MobiDB-lite"/>
    </source>
</evidence>
<organism evidence="2 3">
    <name type="scientific">Ceratodon purpureus</name>
    <name type="common">Fire moss</name>
    <name type="synonym">Dicranum purpureum</name>
    <dbReference type="NCBI Taxonomy" id="3225"/>
    <lineage>
        <taxon>Eukaryota</taxon>
        <taxon>Viridiplantae</taxon>
        <taxon>Streptophyta</taxon>
        <taxon>Embryophyta</taxon>
        <taxon>Bryophyta</taxon>
        <taxon>Bryophytina</taxon>
        <taxon>Bryopsida</taxon>
        <taxon>Dicranidae</taxon>
        <taxon>Pseudoditrichales</taxon>
        <taxon>Ditrichaceae</taxon>
        <taxon>Ceratodon</taxon>
    </lineage>
</organism>
<feature type="compositionally biased region" description="Polar residues" evidence="1">
    <location>
        <begin position="115"/>
        <end position="127"/>
    </location>
</feature>